<evidence type="ECO:0000313" key="1">
    <source>
        <dbReference type="EMBL" id="GMH54668.1"/>
    </source>
</evidence>
<evidence type="ECO:0000313" key="2">
    <source>
        <dbReference type="Proteomes" id="UP001165082"/>
    </source>
</evidence>
<reference evidence="1" key="1">
    <citation type="submission" date="2022-07" db="EMBL/GenBank/DDBJ databases">
        <title>Genome analysis of Parmales, a sister group of diatoms, reveals the evolutionary specialization of diatoms from phago-mixotrophs to photoautotrophs.</title>
        <authorList>
            <person name="Ban H."/>
            <person name="Sato S."/>
            <person name="Yoshikawa S."/>
            <person name="Kazumasa Y."/>
            <person name="Nakamura Y."/>
            <person name="Ichinomiya M."/>
            <person name="Saitoh K."/>
            <person name="Sato N."/>
            <person name="Blanc-Mathieu R."/>
            <person name="Endo H."/>
            <person name="Kuwata A."/>
            <person name="Ogata H."/>
        </authorList>
    </citation>
    <scope>NUCLEOTIDE SEQUENCE</scope>
</reference>
<gene>
    <name evidence="1" type="ORF">TrRE_jg1098</name>
</gene>
<keyword evidence="2" id="KW-1185">Reference proteome</keyword>
<dbReference type="AlphaFoldDB" id="A0A9W6ZPA8"/>
<dbReference type="SUPFAM" id="SSF52047">
    <property type="entry name" value="RNI-like"/>
    <property type="match status" value="1"/>
</dbReference>
<dbReference type="Proteomes" id="UP001165082">
    <property type="component" value="Unassembled WGS sequence"/>
</dbReference>
<dbReference type="EMBL" id="BRXZ01004749">
    <property type="protein sequence ID" value="GMH54668.1"/>
    <property type="molecule type" value="Genomic_DNA"/>
</dbReference>
<sequence length="278" mass="32035">MFGVPTLFMKLPVYAIKRMNKYFDIKESTQTSLMEMKVMAAATVVTFVAAVQFTAFYKGVETWSEIISNMVTQLFDELTFTFSFNWGFAFALTWPSGLSLPNQLPLIISSALLSIQYAEKAFKWAYRKQKWEAWGEKEIADDSFNNKMKILLEVLFLFPARATASARRRYNLSRKRRLEVEVEKMGEVYQYQTNRVRTKNGLEKEIAKRETGHVDTAFLEDYVENNPGMTKLDLSGCYNLETLPENLSRLKNLVDVNFKGCVNLEGKVKLPESVENLK</sequence>
<accession>A0A9W6ZPA8</accession>
<protein>
    <submittedName>
        <fullName evidence="1">Uncharacterized protein</fullName>
    </submittedName>
</protein>
<organism evidence="1 2">
    <name type="scientific">Triparma retinervis</name>
    <dbReference type="NCBI Taxonomy" id="2557542"/>
    <lineage>
        <taxon>Eukaryota</taxon>
        <taxon>Sar</taxon>
        <taxon>Stramenopiles</taxon>
        <taxon>Ochrophyta</taxon>
        <taxon>Bolidophyceae</taxon>
        <taxon>Parmales</taxon>
        <taxon>Triparmaceae</taxon>
        <taxon>Triparma</taxon>
    </lineage>
</organism>
<name>A0A9W6ZPA8_9STRA</name>
<feature type="non-terminal residue" evidence="1">
    <location>
        <position position="1"/>
    </location>
</feature>
<dbReference type="InterPro" id="IPR032675">
    <property type="entry name" value="LRR_dom_sf"/>
</dbReference>
<comment type="caution">
    <text evidence="1">The sequence shown here is derived from an EMBL/GenBank/DDBJ whole genome shotgun (WGS) entry which is preliminary data.</text>
</comment>
<dbReference type="Gene3D" id="3.80.10.10">
    <property type="entry name" value="Ribonuclease Inhibitor"/>
    <property type="match status" value="1"/>
</dbReference>
<dbReference type="OrthoDB" id="2016095at2759"/>
<proteinExistence type="predicted"/>